<dbReference type="EMBL" id="MWQN01000005">
    <property type="protein sequence ID" value="OPC76791.1"/>
    <property type="molecule type" value="Genomic_DNA"/>
</dbReference>
<evidence type="ECO:0000313" key="2">
    <source>
        <dbReference type="Proteomes" id="UP000190037"/>
    </source>
</evidence>
<organism evidence="1 2">
    <name type="scientific">Embleya scabrispora</name>
    <dbReference type="NCBI Taxonomy" id="159449"/>
    <lineage>
        <taxon>Bacteria</taxon>
        <taxon>Bacillati</taxon>
        <taxon>Actinomycetota</taxon>
        <taxon>Actinomycetes</taxon>
        <taxon>Kitasatosporales</taxon>
        <taxon>Streptomycetaceae</taxon>
        <taxon>Embleya</taxon>
    </lineage>
</organism>
<sequence>MTAYVDPRFRPTLWPGVVVPTPPIRQFDEVWVDGDWICWGIGGLTKGPEPAELPEDFYLRELLETPVDDLDAAAQLFVDHGLLFDPDCRDLSLINLAQEEIDRINVIPQPGHDEDGGYRLGVHRDLVRLHLETAQEAVTTWLACQREGGLEELVEPQVNDAELAAVRAQNPNHDPPWPASLDELRAVDIAIRVDNLEDALTGALSRFSIGPRDLADRNPTVYSVAFLQLYNHIAEQATTRRCANENCGRHFVRQRGRATYGQHRTSGVLYCSRECARAQAQRNLRRRRRQEADAS</sequence>
<dbReference type="STRING" id="159449.B4N89_45790"/>
<proteinExistence type="predicted"/>
<dbReference type="AlphaFoldDB" id="A0A1T3NJK1"/>
<gene>
    <name evidence="1" type="ORF">B4N89_45790</name>
</gene>
<name>A0A1T3NJK1_9ACTN</name>
<evidence type="ECO:0000313" key="1">
    <source>
        <dbReference type="EMBL" id="OPC76791.1"/>
    </source>
</evidence>
<accession>A0A1T3NJK1</accession>
<keyword evidence="2" id="KW-1185">Reference proteome</keyword>
<protein>
    <submittedName>
        <fullName evidence="1">Uncharacterized protein</fullName>
    </submittedName>
</protein>
<dbReference type="Proteomes" id="UP000190037">
    <property type="component" value="Unassembled WGS sequence"/>
</dbReference>
<comment type="caution">
    <text evidence="1">The sequence shown here is derived from an EMBL/GenBank/DDBJ whole genome shotgun (WGS) entry which is preliminary data.</text>
</comment>
<dbReference type="OrthoDB" id="4096627at2"/>
<dbReference type="RefSeq" id="WP_078982640.1">
    <property type="nucleotide sequence ID" value="NZ_MWQN01000005.1"/>
</dbReference>
<reference evidence="1 2" key="1">
    <citation type="submission" date="2017-03" db="EMBL/GenBank/DDBJ databases">
        <title>Draft genome sequence of Streptomyces scabrisporus NF3, endophyte isolated from Amphipterygium adstringens.</title>
        <authorList>
            <person name="Vazquez M."/>
            <person name="Ceapa C.D."/>
            <person name="Rodriguez Luna D."/>
            <person name="Sanchez Esquivel S."/>
        </authorList>
    </citation>
    <scope>NUCLEOTIDE SEQUENCE [LARGE SCALE GENOMIC DNA]</scope>
    <source>
        <strain evidence="1 2">NF3</strain>
    </source>
</reference>